<feature type="region of interest" description="Disordered" evidence="1">
    <location>
        <begin position="96"/>
        <end position="121"/>
    </location>
</feature>
<accession>A0AA39N4N8</accession>
<protein>
    <submittedName>
        <fullName evidence="2">Uncharacterized protein</fullName>
    </submittedName>
</protein>
<dbReference type="GeneID" id="85362881"/>
<sequence length="416" mass="45597">MSLDTSVVSSINPVTSKIPSALGGKLSIGEGDQYIPLEADVTWAQKNATDATKERNHMGPKILPPACQIADPIKRKPIVSRAGEEKRLSRKIRRALEKEQKTADQQELVSSEVTENERESKRLLSEYPQAAKFNISSSKHKLPENSDYNQLNRSIQLGTSSNDSPCSIIIMPIISSSITAPEHTQTNLLGCSTDLALTLPSPGVDTSDIGSKRRGSHGLASHFGTLSMAVEFLADRNRCYQESQRIGLTREFKDHIWDPGINMRRTVQMSITLDLNAGNATVELKQGQRLDIISRTNESMAVSMKRRNDGSHHQYHSRFGNSLPASEFADYPFDHRAKLCSSIHASPERKWEASGDGNPLGFNIGVSPGHSSAHSASQVPNPYFNLILNLSSGEMPARNAISENDEPCPPYVQGVG</sequence>
<organism evidence="2 3">
    <name type="scientific">Armillaria tabescens</name>
    <name type="common">Ringless honey mushroom</name>
    <name type="synonym">Agaricus tabescens</name>
    <dbReference type="NCBI Taxonomy" id="1929756"/>
    <lineage>
        <taxon>Eukaryota</taxon>
        <taxon>Fungi</taxon>
        <taxon>Dikarya</taxon>
        <taxon>Basidiomycota</taxon>
        <taxon>Agaricomycotina</taxon>
        <taxon>Agaricomycetes</taxon>
        <taxon>Agaricomycetidae</taxon>
        <taxon>Agaricales</taxon>
        <taxon>Marasmiineae</taxon>
        <taxon>Physalacriaceae</taxon>
        <taxon>Desarmillaria</taxon>
    </lineage>
</organism>
<reference evidence="2" key="1">
    <citation type="submission" date="2023-06" db="EMBL/GenBank/DDBJ databases">
        <authorList>
            <consortium name="Lawrence Berkeley National Laboratory"/>
            <person name="Ahrendt S."/>
            <person name="Sahu N."/>
            <person name="Indic B."/>
            <person name="Wong-Bajracharya J."/>
            <person name="Merenyi Z."/>
            <person name="Ke H.-M."/>
            <person name="Monk M."/>
            <person name="Kocsube S."/>
            <person name="Drula E."/>
            <person name="Lipzen A."/>
            <person name="Balint B."/>
            <person name="Henrissat B."/>
            <person name="Andreopoulos B."/>
            <person name="Martin F.M."/>
            <person name="Harder C.B."/>
            <person name="Rigling D."/>
            <person name="Ford K.L."/>
            <person name="Foster G.D."/>
            <person name="Pangilinan J."/>
            <person name="Papanicolaou A."/>
            <person name="Barry K."/>
            <person name="LaButti K."/>
            <person name="Viragh M."/>
            <person name="Koriabine M."/>
            <person name="Yan M."/>
            <person name="Riley R."/>
            <person name="Champramary S."/>
            <person name="Plett K.L."/>
            <person name="Tsai I.J."/>
            <person name="Slot J."/>
            <person name="Sipos G."/>
            <person name="Plett J."/>
            <person name="Nagy L.G."/>
            <person name="Grigoriev I.V."/>
        </authorList>
    </citation>
    <scope>NUCLEOTIDE SEQUENCE</scope>
    <source>
        <strain evidence="2">CCBAS 213</strain>
    </source>
</reference>
<dbReference type="Proteomes" id="UP001175211">
    <property type="component" value="Unassembled WGS sequence"/>
</dbReference>
<comment type="caution">
    <text evidence="2">The sequence shown here is derived from an EMBL/GenBank/DDBJ whole genome shotgun (WGS) entry which is preliminary data.</text>
</comment>
<evidence type="ECO:0000313" key="2">
    <source>
        <dbReference type="EMBL" id="KAK0457338.1"/>
    </source>
</evidence>
<dbReference type="RefSeq" id="XP_060329653.1">
    <property type="nucleotide sequence ID" value="XM_060479333.1"/>
</dbReference>
<gene>
    <name evidence="2" type="ORF">EV420DRAFT_1690077</name>
</gene>
<dbReference type="AlphaFoldDB" id="A0AA39N4N8"/>
<evidence type="ECO:0000313" key="3">
    <source>
        <dbReference type="Proteomes" id="UP001175211"/>
    </source>
</evidence>
<name>A0AA39N4N8_ARMTA</name>
<proteinExistence type="predicted"/>
<evidence type="ECO:0000256" key="1">
    <source>
        <dbReference type="SAM" id="MobiDB-lite"/>
    </source>
</evidence>
<dbReference type="EMBL" id="JAUEPS010000022">
    <property type="protein sequence ID" value="KAK0457338.1"/>
    <property type="molecule type" value="Genomic_DNA"/>
</dbReference>
<keyword evidence="3" id="KW-1185">Reference proteome</keyword>